<keyword evidence="9" id="KW-1185">Reference proteome</keyword>
<evidence type="ECO:0000256" key="5">
    <source>
        <dbReference type="ARBA" id="ARBA00022683"/>
    </source>
</evidence>
<evidence type="ECO:0000256" key="1">
    <source>
        <dbReference type="ARBA" id="ARBA00004496"/>
    </source>
</evidence>
<dbReference type="FunFam" id="2.70.70.10:FF:000001">
    <property type="entry name" value="PTS system glucose-specific IIA component"/>
    <property type="match status" value="1"/>
</dbReference>
<evidence type="ECO:0000259" key="7">
    <source>
        <dbReference type="PROSITE" id="PS51093"/>
    </source>
</evidence>
<dbReference type="PROSITE" id="PS51093">
    <property type="entry name" value="PTS_EIIA_TYPE_1"/>
    <property type="match status" value="1"/>
</dbReference>
<dbReference type="EMBL" id="JANKAS010000003">
    <property type="protein sequence ID" value="MCR1898255.1"/>
    <property type="molecule type" value="Genomic_DNA"/>
</dbReference>
<dbReference type="SUPFAM" id="SSF51261">
    <property type="entry name" value="Duplicated hybrid motif"/>
    <property type="match status" value="1"/>
</dbReference>
<accession>A0AAE3HD52</accession>
<name>A0AAE3HD52_9FIRM</name>
<feature type="domain" description="PTS EIIA type-1" evidence="7">
    <location>
        <begin position="30"/>
        <end position="134"/>
    </location>
</feature>
<proteinExistence type="predicted"/>
<keyword evidence="2" id="KW-0813">Transport</keyword>
<dbReference type="GO" id="GO:0016301">
    <property type="term" value="F:kinase activity"/>
    <property type="evidence" value="ECO:0007669"/>
    <property type="project" value="UniProtKB-KW"/>
</dbReference>
<comment type="caution">
    <text evidence="8">The sequence shown here is derived from an EMBL/GenBank/DDBJ whole genome shotgun (WGS) entry which is preliminary data.</text>
</comment>
<dbReference type="NCBIfam" id="TIGR00830">
    <property type="entry name" value="PTBA"/>
    <property type="match status" value="1"/>
</dbReference>
<dbReference type="InterPro" id="IPR011055">
    <property type="entry name" value="Dup_hybrid_motif"/>
</dbReference>
<comment type="subcellular location">
    <subcellularLocation>
        <location evidence="1">Cytoplasm</location>
    </subcellularLocation>
</comment>
<keyword evidence="4" id="KW-0808">Transferase</keyword>
<evidence type="ECO:0000313" key="8">
    <source>
        <dbReference type="EMBL" id="MCR1898255.1"/>
    </source>
</evidence>
<organism evidence="8 9">
    <name type="scientific">Irregularibacter muris</name>
    <dbReference type="NCBI Taxonomy" id="1796619"/>
    <lineage>
        <taxon>Bacteria</taxon>
        <taxon>Bacillati</taxon>
        <taxon>Bacillota</taxon>
        <taxon>Clostridia</taxon>
        <taxon>Eubacteriales</taxon>
        <taxon>Eubacteriaceae</taxon>
        <taxon>Irregularibacter</taxon>
    </lineage>
</organism>
<dbReference type="RefSeq" id="WP_257529731.1">
    <property type="nucleotide sequence ID" value="NZ_JANKAS010000003.1"/>
</dbReference>
<dbReference type="Gene3D" id="2.70.70.10">
    <property type="entry name" value="Glucose Permease (Domain IIA)"/>
    <property type="match status" value="1"/>
</dbReference>
<dbReference type="InterPro" id="IPR001127">
    <property type="entry name" value="PTS_EIIA_1_perm"/>
</dbReference>
<dbReference type="PANTHER" id="PTHR45008:SF1">
    <property type="entry name" value="PTS SYSTEM GLUCOSE-SPECIFIC EIIA COMPONENT"/>
    <property type="match status" value="1"/>
</dbReference>
<dbReference type="Proteomes" id="UP001205748">
    <property type="component" value="Unassembled WGS sequence"/>
</dbReference>
<keyword evidence="5" id="KW-0598">Phosphotransferase system</keyword>
<dbReference type="Pfam" id="PF00358">
    <property type="entry name" value="PTS_EIIA_1"/>
    <property type="match status" value="1"/>
</dbReference>
<evidence type="ECO:0000256" key="4">
    <source>
        <dbReference type="ARBA" id="ARBA00022679"/>
    </source>
</evidence>
<keyword evidence="3 8" id="KW-0762">Sugar transport</keyword>
<dbReference type="AlphaFoldDB" id="A0AAE3HD52"/>
<reference evidence="8" key="1">
    <citation type="submission" date="2022-07" db="EMBL/GenBank/DDBJ databases">
        <title>Enhanced cultured diversity of the mouse gut microbiota enables custom-made synthetic communities.</title>
        <authorList>
            <person name="Afrizal A."/>
        </authorList>
    </citation>
    <scope>NUCLEOTIDE SEQUENCE</scope>
    <source>
        <strain evidence="8">DSM 28593</strain>
    </source>
</reference>
<dbReference type="InterPro" id="IPR050890">
    <property type="entry name" value="PTS_EIIA_component"/>
</dbReference>
<keyword evidence="6" id="KW-0418">Kinase</keyword>
<dbReference type="GO" id="GO:0005737">
    <property type="term" value="C:cytoplasm"/>
    <property type="evidence" value="ECO:0007669"/>
    <property type="project" value="UniProtKB-SubCell"/>
</dbReference>
<dbReference type="PANTHER" id="PTHR45008">
    <property type="entry name" value="PTS SYSTEM GLUCOSE-SPECIFIC EIIA COMPONENT"/>
    <property type="match status" value="1"/>
</dbReference>
<gene>
    <name evidence="8" type="ORF">NSA47_04535</name>
</gene>
<protein>
    <submittedName>
        <fullName evidence="8">PTS glucose transporter subunit IIA</fullName>
    </submittedName>
</protein>
<evidence type="ECO:0000256" key="3">
    <source>
        <dbReference type="ARBA" id="ARBA00022597"/>
    </source>
</evidence>
<evidence type="ECO:0000256" key="2">
    <source>
        <dbReference type="ARBA" id="ARBA00022448"/>
    </source>
</evidence>
<evidence type="ECO:0000256" key="6">
    <source>
        <dbReference type="ARBA" id="ARBA00022777"/>
    </source>
</evidence>
<sequence length="161" mass="17908">MFGILKKSNKKLEIKAPIKGKLIKIEDVDDPVFAQKMVGDGVAIDPKENKVLSPIDGEVIEVFPTKHALGLKTENNVEILIHIGLDTVDLKGEGFEVHVKAQDKVKIGDPLVTFDREILKEKAKSLIIPVLITNYQEMKAIEIKEGEINPIEDTIMTVKTK</sequence>
<evidence type="ECO:0000313" key="9">
    <source>
        <dbReference type="Proteomes" id="UP001205748"/>
    </source>
</evidence>
<dbReference type="GO" id="GO:0009401">
    <property type="term" value="P:phosphoenolpyruvate-dependent sugar phosphotransferase system"/>
    <property type="evidence" value="ECO:0007669"/>
    <property type="project" value="UniProtKB-KW"/>
</dbReference>